<dbReference type="EMBL" id="BSYO01000009">
    <property type="protein sequence ID" value="GMH09442.1"/>
    <property type="molecule type" value="Genomic_DNA"/>
</dbReference>
<organism evidence="1 2">
    <name type="scientific">Nepenthes gracilis</name>
    <name type="common">Slender pitcher plant</name>
    <dbReference type="NCBI Taxonomy" id="150966"/>
    <lineage>
        <taxon>Eukaryota</taxon>
        <taxon>Viridiplantae</taxon>
        <taxon>Streptophyta</taxon>
        <taxon>Embryophyta</taxon>
        <taxon>Tracheophyta</taxon>
        <taxon>Spermatophyta</taxon>
        <taxon>Magnoliopsida</taxon>
        <taxon>eudicotyledons</taxon>
        <taxon>Gunneridae</taxon>
        <taxon>Pentapetalae</taxon>
        <taxon>Caryophyllales</taxon>
        <taxon>Nepenthaceae</taxon>
        <taxon>Nepenthes</taxon>
    </lineage>
</organism>
<comment type="caution">
    <text evidence="1">The sequence shown here is derived from an EMBL/GenBank/DDBJ whole genome shotgun (WGS) entry which is preliminary data.</text>
</comment>
<gene>
    <name evidence="1" type="ORF">Nepgr_011283</name>
</gene>
<dbReference type="Proteomes" id="UP001279734">
    <property type="component" value="Unassembled WGS sequence"/>
</dbReference>
<reference evidence="1" key="1">
    <citation type="submission" date="2023-05" db="EMBL/GenBank/DDBJ databases">
        <title>Nepenthes gracilis genome sequencing.</title>
        <authorList>
            <person name="Fukushima K."/>
        </authorList>
    </citation>
    <scope>NUCLEOTIDE SEQUENCE</scope>
    <source>
        <strain evidence="1">SING2019-196</strain>
    </source>
</reference>
<sequence length="168" mass="19187">MVFNGVFLTEIFDCPLPVVGCPEYIISLKHQKTTTTTADRSSYLSESDSDLTTEHRAEIEIKFNSLLSICEGNPERLRGVSYENAKQIHQEMLQNLEFFAHSSWYGNAATKSDTFEEALSIKTNTPLHICIVLLSQFDKCRNLLQLEGADYYHEIETRHDVLDEYGSK</sequence>
<name>A0AAD3SE27_NEPGR</name>
<dbReference type="AlphaFoldDB" id="A0AAD3SE27"/>
<protein>
    <submittedName>
        <fullName evidence="1">Uncharacterized protein</fullName>
    </submittedName>
</protein>
<evidence type="ECO:0000313" key="2">
    <source>
        <dbReference type="Proteomes" id="UP001279734"/>
    </source>
</evidence>
<accession>A0AAD3SE27</accession>
<evidence type="ECO:0000313" key="1">
    <source>
        <dbReference type="EMBL" id="GMH09442.1"/>
    </source>
</evidence>
<keyword evidence="2" id="KW-1185">Reference proteome</keyword>
<proteinExistence type="predicted"/>